<dbReference type="Gene3D" id="3.40.50.2300">
    <property type="match status" value="1"/>
</dbReference>
<evidence type="ECO:0000259" key="2">
    <source>
        <dbReference type="PROSITE" id="PS50110"/>
    </source>
</evidence>
<evidence type="ECO:0000313" key="3">
    <source>
        <dbReference type="EMBL" id="MFD1143405.1"/>
    </source>
</evidence>
<dbReference type="Pfam" id="PF00072">
    <property type="entry name" value="Response_reg"/>
    <property type="match status" value="1"/>
</dbReference>
<dbReference type="PANTHER" id="PTHR44520:SF2">
    <property type="entry name" value="RESPONSE REGULATOR RCP1"/>
    <property type="match status" value="1"/>
</dbReference>
<name>A0ABW3QNH0_9BACT</name>
<protein>
    <submittedName>
        <fullName evidence="3">Response regulator</fullName>
    </submittedName>
</protein>
<accession>A0ABW3QNH0</accession>
<keyword evidence="4" id="KW-1185">Reference proteome</keyword>
<dbReference type="InterPro" id="IPR011006">
    <property type="entry name" value="CheY-like_superfamily"/>
</dbReference>
<sequence>MTRKRRIWIVDDNPDYCNIIKRVLTENRPEWELVFFHDSRQVQSHLENNLTTGPDLLVMDLIMPEPNGLSMLNYIKQNPQLRTIPTIIVSESDSDTDATLCYQAGANSYIVKPGNLEEVRYFVDVTWQYWLNVAATPSHQRI</sequence>
<dbReference type="EMBL" id="JBHTLP010000011">
    <property type="protein sequence ID" value="MFD1143405.1"/>
    <property type="molecule type" value="Genomic_DNA"/>
</dbReference>
<dbReference type="RefSeq" id="WP_265991349.1">
    <property type="nucleotide sequence ID" value="NZ_CP110973.1"/>
</dbReference>
<evidence type="ECO:0000256" key="1">
    <source>
        <dbReference type="PROSITE-ProRule" id="PRU00169"/>
    </source>
</evidence>
<dbReference type="SMART" id="SM00448">
    <property type="entry name" value="REC"/>
    <property type="match status" value="1"/>
</dbReference>
<evidence type="ECO:0000313" key="4">
    <source>
        <dbReference type="Proteomes" id="UP001597116"/>
    </source>
</evidence>
<dbReference type="InterPro" id="IPR052893">
    <property type="entry name" value="TCS_response_regulator"/>
</dbReference>
<organism evidence="3 4">
    <name type="scientific">Larkinella insperata</name>
    <dbReference type="NCBI Taxonomy" id="332158"/>
    <lineage>
        <taxon>Bacteria</taxon>
        <taxon>Pseudomonadati</taxon>
        <taxon>Bacteroidota</taxon>
        <taxon>Cytophagia</taxon>
        <taxon>Cytophagales</taxon>
        <taxon>Spirosomataceae</taxon>
        <taxon>Larkinella</taxon>
    </lineage>
</organism>
<keyword evidence="1" id="KW-0597">Phosphoprotein</keyword>
<proteinExistence type="predicted"/>
<reference evidence="4" key="1">
    <citation type="journal article" date="2019" name="Int. J. Syst. Evol. Microbiol.">
        <title>The Global Catalogue of Microorganisms (GCM) 10K type strain sequencing project: providing services to taxonomists for standard genome sequencing and annotation.</title>
        <authorList>
            <consortium name="The Broad Institute Genomics Platform"/>
            <consortium name="The Broad Institute Genome Sequencing Center for Infectious Disease"/>
            <person name="Wu L."/>
            <person name="Ma J."/>
        </authorList>
    </citation>
    <scope>NUCLEOTIDE SEQUENCE [LARGE SCALE GENOMIC DNA]</scope>
    <source>
        <strain evidence="4">CCUG 55608</strain>
    </source>
</reference>
<dbReference type="PANTHER" id="PTHR44520">
    <property type="entry name" value="RESPONSE REGULATOR RCP1-RELATED"/>
    <property type="match status" value="1"/>
</dbReference>
<dbReference type="Proteomes" id="UP001597116">
    <property type="component" value="Unassembled WGS sequence"/>
</dbReference>
<dbReference type="PROSITE" id="PS50110">
    <property type="entry name" value="RESPONSE_REGULATORY"/>
    <property type="match status" value="1"/>
</dbReference>
<dbReference type="InterPro" id="IPR001789">
    <property type="entry name" value="Sig_transdc_resp-reg_receiver"/>
</dbReference>
<feature type="modified residue" description="4-aspartylphosphate" evidence="1">
    <location>
        <position position="60"/>
    </location>
</feature>
<dbReference type="SUPFAM" id="SSF52172">
    <property type="entry name" value="CheY-like"/>
    <property type="match status" value="1"/>
</dbReference>
<feature type="domain" description="Response regulatory" evidence="2">
    <location>
        <begin position="6"/>
        <end position="127"/>
    </location>
</feature>
<comment type="caution">
    <text evidence="3">The sequence shown here is derived from an EMBL/GenBank/DDBJ whole genome shotgun (WGS) entry which is preliminary data.</text>
</comment>
<gene>
    <name evidence="3" type="ORF">ACFQ4C_19910</name>
</gene>